<dbReference type="PANTHER" id="PTHR43639">
    <property type="entry name" value="OXIDOREDUCTASE, SHORT-CHAIN DEHYDROGENASE/REDUCTASE FAMILY (AFU_ORTHOLOGUE AFUA_5G02870)"/>
    <property type="match status" value="1"/>
</dbReference>
<dbReference type="PANTHER" id="PTHR43639:SF1">
    <property type="entry name" value="SHORT-CHAIN DEHYDROGENASE_REDUCTASE FAMILY PROTEIN"/>
    <property type="match status" value="1"/>
</dbReference>
<dbReference type="InterPro" id="IPR002347">
    <property type="entry name" value="SDR_fam"/>
</dbReference>
<evidence type="ECO:0000256" key="1">
    <source>
        <dbReference type="ARBA" id="ARBA00006484"/>
    </source>
</evidence>
<dbReference type="EMBL" id="KZ826317">
    <property type="protein sequence ID" value="PYI11739.1"/>
    <property type="molecule type" value="Genomic_DNA"/>
</dbReference>
<evidence type="ECO:0000256" key="2">
    <source>
        <dbReference type="ARBA" id="ARBA00022857"/>
    </source>
</evidence>
<dbReference type="OrthoDB" id="294295at2759"/>
<dbReference type="GO" id="GO:0016491">
    <property type="term" value="F:oxidoreductase activity"/>
    <property type="evidence" value="ECO:0007669"/>
    <property type="project" value="UniProtKB-KW"/>
</dbReference>
<evidence type="ECO:0000313" key="5">
    <source>
        <dbReference type="Proteomes" id="UP000248423"/>
    </source>
</evidence>
<sequence length="255" mass="27130">MSQGKLHNKTAIVTGGAYGFGEGIVNKFIREGANVVIMDIDSNNGIRVQYSLPRKCAIFVRGDVSNENDWKAVRDTALLNYGRIDIVVNNAGIVNRIQSSLEVPEAMFDRLHSINVKSIYHSARVIVPVFQQQGGGGVFVNISSMGSLRPRANYAWYAATKGAVSAATKSLAAELAKDNIRLNTVCPVAGETGMTPLILEQPDTPGAWSKILSGIPLGRLATPADVANATAFLASDEASFITGVELPVDGGRSLN</sequence>
<organism evidence="4 5">
    <name type="scientific">Aspergillus sclerotiicarbonarius (strain CBS 121057 / IBT 28362)</name>
    <dbReference type="NCBI Taxonomy" id="1448318"/>
    <lineage>
        <taxon>Eukaryota</taxon>
        <taxon>Fungi</taxon>
        <taxon>Dikarya</taxon>
        <taxon>Ascomycota</taxon>
        <taxon>Pezizomycotina</taxon>
        <taxon>Eurotiomycetes</taxon>
        <taxon>Eurotiomycetidae</taxon>
        <taxon>Eurotiales</taxon>
        <taxon>Aspergillaceae</taxon>
        <taxon>Aspergillus</taxon>
        <taxon>Aspergillus subgen. Circumdati</taxon>
    </lineage>
</organism>
<dbReference type="PRINTS" id="PR00081">
    <property type="entry name" value="GDHRDH"/>
</dbReference>
<dbReference type="Gene3D" id="3.40.50.720">
    <property type="entry name" value="NAD(P)-binding Rossmann-like Domain"/>
    <property type="match status" value="1"/>
</dbReference>
<proteinExistence type="inferred from homology"/>
<evidence type="ECO:0000313" key="4">
    <source>
        <dbReference type="EMBL" id="PYI11739.1"/>
    </source>
</evidence>
<reference evidence="4 5" key="1">
    <citation type="submission" date="2018-02" db="EMBL/GenBank/DDBJ databases">
        <title>The genomes of Aspergillus section Nigri reveals drivers in fungal speciation.</title>
        <authorList>
            <consortium name="DOE Joint Genome Institute"/>
            <person name="Vesth T.C."/>
            <person name="Nybo J."/>
            <person name="Theobald S."/>
            <person name="Brandl J."/>
            <person name="Frisvad J.C."/>
            <person name="Nielsen K.F."/>
            <person name="Lyhne E.K."/>
            <person name="Kogle M.E."/>
            <person name="Kuo A."/>
            <person name="Riley R."/>
            <person name="Clum A."/>
            <person name="Nolan M."/>
            <person name="Lipzen A."/>
            <person name="Salamov A."/>
            <person name="Henrissat B."/>
            <person name="Wiebenga A."/>
            <person name="De vries R.P."/>
            <person name="Grigoriev I.V."/>
            <person name="Mortensen U.H."/>
            <person name="Andersen M.R."/>
            <person name="Baker S.E."/>
        </authorList>
    </citation>
    <scope>NUCLEOTIDE SEQUENCE [LARGE SCALE GENOMIC DNA]</scope>
    <source>
        <strain evidence="4 5">CBS 121057</strain>
    </source>
</reference>
<protein>
    <submittedName>
        <fullName evidence="4">Oxidoreductase</fullName>
    </submittedName>
</protein>
<dbReference type="AlphaFoldDB" id="A0A319F6V6"/>
<dbReference type="Proteomes" id="UP000248423">
    <property type="component" value="Unassembled WGS sequence"/>
</dbReference>
<dbReference type="Pfam" id="PF13561">
    <property type="entry name" value="adh_short_C2"/>
    <property type="match status" value="1"/>
</dbReference>
<dbReference type="STRING" id="1448318.A0A319F6V6"/>
<dbReference type="PRINTS" id="PR00080">
    <property type="entry name" value="SDRFAMILY"/>
</dbReference>
<keyword evidence="3" id="KW-0560">Oxidoreductase</keyword>
<gene>
    <name evidence="4" type="ORF">BO78DRAFT_100021</name>
</gene>
<comment type="similarity">
    <text evidence="1">Belongs to the short-chain dehydrogenases/reductases (SDR) family.</text>
</comment>
<dbReference type="InterPro" id="IPR036291">
    <property type="entry name" value="NAD(P)-bd_dom_sf"/>
</dbReference>
<keyword evidence="2" id="KW-0521">NADP</keyword>
<dbReference type="NCBIfam" id="NF005559">
    <property type="entry name" value="PRK07231.1"/>
    <property type="match status" value="1"/>
</dbReference>
<accession>A0A319F6V6</accession>
<dbReference type="FunFam" id="3.40.50.720:FF:000084">
    <property type="entry name" value="Short-chain dehydrogenase reductase"/>
    <property type="match status" value="1"/>
</dbReference>
<keyword evidence="5" id="KW-1185">Reference proteome</keyword>
<dbReference type="VEuPathDB" id="FungiDB:BO78DRAFT_100021"/>
<name>A0A319F6V6_ASPSB</name>
<dbReference type="SUPFAM" id="SSF51735">
    <property type="entry name" value="NAD(P)-binding Rossmann-fold domains"/>
    <property type="match status" value="1"/>
</dbReference>
<evidence type="ECO:0000256" key="3">
    <source>
        <dbReference type="ARBA" id="ARBA00023002"/>
    </source>
</evidence>